<organism evidence="4 5">
    <name type="scientific">Candida parapsilosis</name>
    <name type="common">Yeast</name>
    <dbReference type="NCBI Taxonomy" id="5480"/>
    <lineage>
        <taxon>Eukaryota</taxon>
        <taxon>Fungi</taxon>
        <taxon>Dikarya</taxon>
        <taxon>Ascomycota</taxon>
        <taxon>Saccharomycotina</taxon>
        <taxon>Pichiomycetes</taxon>
        <taxon>Debaryomycetaceae</taxon>
        <taxon>Candida/Lodderomyces clade</taxon>
        <taxon>Candida</taxon>
    </lineage>
</organism>
<evidence type="ECO:0000313" key="5">
    <source>
        <dbReference type="Proteomes" id="UP000590412"/>
    </source>
</evidence>
<gene>
    <name evidence="4" type="ORF">FOB60_001019</name>
</gene>
<dbReference type="PANTHER" id="PTHR17224:SF1">
    <property type="entry name" value="PEPTIDYL-TRNA HYDROLASE"/>
    <property type="match status" value="1"/>
</dbReference>
<dbReference type="OrthoDB" id="1711136at2759"/>
<evidence type="ECO:0000256" key="2">
    <source>
        <dbReference type="ARBA" id="ARBA00022801"/>
    </source>
</evidence>
<keyword evidence="1" id="KW-0820">tRNA-binding</keyword>
<dbReference type="Gene3D" id="3.40.50.1470">
    <property type="entry name" value="Peptidyl-tRNA hydrolase"/>
    <property type="match status" value="1"/>
</dbReference>
<dbReference type="GO" id="GO:0000049">
    <property type="term" value="F:tRNA binding"/>
    <property type="evidence" value="ECO:0007669"/>
    <property type="project" value="UniProtKB-KW"/>
</dbReference>
<dbReference type="EMBL" id="JABWAB010000001">
    <property type="protein sequence ID" value="KAF6059437.1"/>
    <property type="molecule type" value="Genomic_DNA"/>
</dbReference>
<reference evidence="4" key="1">
    <citation type="submission" date="2020-03" db="EMBL/GenBank/DDBJ databases">
        <title>FDA dAtabase for Regulatory Grade micrObial Sequences (FDA-ARGOS): Supporting development and validation of Infectious Disease Dx tests.</title>
        <authorList>
            <person name="Campos J."/>
            <person name="Goldberg B."/>
            <person name="Tallon L."/>
            <person name="Sadzewicz L."/>
            <person name="Vavikolanu K."/>
            <person name="Mehta A."/>
            <person name="Aluvathingal J."/>
            <person name="Nadendla S."/>
            <person name="Nandy P."/>
            <person name="Geyer C."/>
            <person name="Yan Y."/>
            <person name="Sichtig H."/>
        </authorList>
    </citation>
    <scope>NUCLEOTIDE SEQUENCE [LARGE SCALE GENOMIC DNA]</scope>
    <source>
        <strain evidence="4">FDAARGOS_652</strain>
    </source>
</reference>
<dbReference type="InterPro" id="IPR036416">
    <property type="entry name" value="Pept_tRNA_hydro_sf"/>
</dbReference>
<dbReference type="Pfam" id="PF01195">
    <property type="entry name" value="Pept_tRNA_hydro"/>
    <property type="match status" value="1"/>
</dbReference>
<accession>A0A8X7NR51</accession>
<dbReference type="SUPFAM" id="SSF53178">
    <property type="entry name" value="Peptidyl-tRNA hydrolase-like"/>
    <property type="match status" value="1"/>
</dbReference>
<protein>
    <submittedName>
        <fullName evidence="4">Peptidyl-tRNA hydrolase family protein</fullName>
    </submittedName>
</protein>
<keyword evidence="2 4" id="KW-0378">Hydrolase</keyword>
<evidence type="ECO:0000256" key="1">
    <source>
        <dbReference type="ARBA" id="ARBA00022555"/>
    </source>
</evidence>
<dbReference type="PANTHER" id="PTHR17224">
    <property type="entry name" value="PEPTIDYL-TRNA HYDROLASE"/>
    <property type="match status" value="1"/>
</dbReference>
<evidence type="ECO:0000313" key="4">
    <source>
        <dbReference type="EMBL" id="KAF6059437.1"/>
    </source>
</evidence>
<comment type="caution">
    <text evidence="4">The sequence shown here is derived from an EMBL/GenBank/DDBJ whole genome shotgun (WGS) entry which is preliminary data.</text>
</comment>
<sequence>MSLVLFSIGNPGPSNRHSTGHLMLKLLLDNYSSTVKQLVPKSTYSISSNNDKSLVFIKSNTYMNESAKAWNKIVANEKLPTDSTVIILYDDFENDIPSVKLSKFRKNESHNGIKNLMATMQNETRYQVLKLGIGIGPKPVQASKETMSSWVLAPFTLEQKHIIMSQSFDLCLFYLQQIAEAGGEIGDVGKFDAKVKKMWKKQQNGNE</sequence>
<dbReference type="Proteomes" id="UP000590412">
    <property type="component" value="Unassembled WGS sequence"/>
</dbReference>
<proteinExistence type="predicted"/>
<name>A0A8X7NR51_CANPA</name>
<keyword evidence="3" id="KW-0694">RNA-binding</keyword>
<evidence type="ECO:0000256" key="3">
    <source>
        <dbReference type="ARBA" id="ARBA00022884"/>
    </source>
</evidence>
<dbReference type="InterPro" id="IPR001328">
    <property type="entry name" value="Pept_tRNA_hydro"/>
</dbReference>
<dbReference type="AlphaFoldDB" id="A0A8X7NR51"/>
<dbReference type="GO" id="GO:0004045">
    <property type="term" value="F:peptidyl-tRNA hydrolase activity"/>
    <property type="evidence" value="ECO:0007669"/>
    <property type="project" value="InterPro"/>
</dbReference>